<reference evidence="1 2" key="1">
    <citation type="submission" date="2021-01" db="EMBL/GenBank/DDBJ databases">
        <title>Whole genome shotgun sequence of Catellatospora bangladeshensis NBRC 107357.</title>
        <authorList>
            <person name="Komaki H."/>
            <person name="Tamura T."/>
        </authorList>
    </citation>
    <scope>NUCLEOTIDE SEQUENCE [LARGE SCALE GENOMIC DNA]</scope>
    <source>
        <strain evidence="1 2">NBRC 107357</strain>
    </source>
</reference>
<dbReference type="RefSeq" id="WP_203743841.1">
    <property type="nucleotide sequence ID" value="NZ_BONF01000009.1"/>
</dbReference>
<dbReference type="EMBL" id="BONF01000009">
    <property type="protein sequence ID" value="GIF80370.1"/>
    <property type="molecule type" value="Genomic_DNA"/>
</dbReference>
<dbReference type="InterPro" id="IPR016024">
    <property type="entry name" value="ARM-type_fold"/>
</dbReference>
<comment type="caution">
    <text evidence="1">The sequence shown here is derived from an EMBL/GenBank/DDBJ whole genome shotgun (WGS) entry which is preliminary data.</text>
</comment>
<dbReference type="AlphaFoldDB" id="A0A8J3JJT9"/>
<keyword evidence="2" id="KW-1185">Reference proteome</keyword>
<sequence length="446" mass="47361">MWNAALIEDLASADEAVQCAAEQALVRAGAAAVPALVDELCRTPPRVDRTVTGALLARIGAPAFTPLTDVMTRHRVRQVRRTARFALSWMRLDDLTPYAEALSHPDPRVRTQAAIGLRHAGARALPYATALLELLGDPDADVRRHAVAAVTALGPQAVPALLRIRAGGPGRCRLAALTALAGIDPAVIAERDRAALARLIRIKSRTEQPEPMRPCGTWLALPTTDQAAVLAALDLSDAQPVTLRLGTAAWWHDQHADAATMGHRLHARVFVTPAVDGWTLVFGLPTALAHATDPGSWSRAARDLCARLSARFGAAHLYGMACTDGWTVWCLAEHGTVLRYFEADGERCGPRHPAEEGFLLPGEQPDLPADAYAGVDPADPGAWAARRADLAERHAIPQTCHATDIAAATSADPSTFGPHTRMTGRAVLALTACGRAYGTAPGALEI</sequence>
<proteinExistence type="predicted"/>
<evidence type="ECO:0000313" key="2">
    <source>
        <dbReference type="Proteomes" id="UP000601223"/>
    </source>
</evidence>
<dbReference type="Gene3D" id="1.25.10.10">
    <property type="entry name" value="Leucine-rich Repeat Variant"/>
    <property type="match status" value="1"/>
</dbReference>
<dbReference type="InterPro" id="IPR011989">
    <property type="entry name" value="ARM-like"/>
</dbReference>
<gene>
    <name evidence="1" type="ORF">Cba03nite_17190</name>
</gene>
<dbReference type="Pfam" id="PF13646">
    <property type="entry name" value="HEAT_2"/>
    <property type="match status" value="1"/>
</dbReference>
<dbReference type="SUPFAM" id="SSF48371">
    <property type="entry name" value="ARM repeat"/>
    <property type="match status" value="1"/>
</dbReference>
<evidence type="ECO:0000313" key="1">
    <source>
        <dbReference type="EMBL" id="GIF80370.1"/>
    </source>
</evidence>
<organism evidence="1 2">
    <name type="scientific">Catellatospora bangladeshensis</name>
    <dbReference type="NCBI Taxonomy" id="310355"/>
    <lineage>
        <taxon>Bacteria</taxon>
        <taxon>Bacillati</taxon>
        <taxon>Actinomycetota</taxon>
        <taxon>Actinomycetes</taxon>
        <taxon>Micromonosporales</taxon>
        <taxon>Micromonosporaceae</taxon>
        <taxon>Catellatospora</taxon>
    </lineage>
</organism>
<name>A0A8J3JJT9_9ACTN</name>
<accession>A0A8J3JJT9</accession>
<protein>
    <recommendedName>
        <fullName evidence="3">HEAT repeat domain-containing protein</fullName>
    </recommendedName>
</protein>
<dbReference type="Proteomes" id="UP000601223">
    <property type="component" value="Unassembled WGS sequence"/>
</dbReference>
<evidence type="ECO:0008006" key="3">
    <source>
        <dbReference type="Google" id="ProtNLM"/>
    </source>
</evidence>